<name>A3SPV7_ROSNI</name>
<dbReference type="AlphaFoldDB" id="A3SPV7"/>
<evidence type="ECO:0000313" key="2">
    <source>
        <dbReference type="Proteomes" id="UP000005954"/>
    </source>
</evidence>
<dbReference type="EMBL" id="AALY01000002">
    <property type="protein sequence ID" value="EAP76497.1"/>
    <property type="molecule type" value="Genomic_DNA"/>
</dbReference>
<gene>
    <name evidence="1" type="ORF">ISM_16565</name>
</gene>
<keyword evidence="2" id="KW-1185">Reference proteome</keyword>
<dbReference type="HOGENOM" id="CLU_1179503_0_0_5"/>
<organism evidence="1 2">
    <name type="scientific">Roseovarius nubinhibens (strain ATCC BAA-591 / DSM 15170 / ISM)</name>
    <dbReference type="NCBI Taxonomy" id="89187"/>
    <lineage>
        <taxon>Bacteria</taxon>
        <taxon>Pseudomonadati</taxon>
        <taxon>Pseudomonadota</taxon>
        <taxon>Alphaproteobacteria</taxon>
        <taxon>Rhodobacterales</taxon>
        <taxon>Roseobacteraceae</taxon>
        <taxon>Roseovarius</taxon>
    </lineage>
</organism>
<sequence>MLESGKSATSWTPPREFDPWNATTRAFWARVARNPDLHQQIKSWLDQVLHMLERVNKMGRATEGLWELDETQFAEPAISVLAIAHPDFVPYYARFLTVWDMHHEVSQKDVISQIFASHGITEATENLLIARIVDGVGQYGYDNFCEMLPLLQEHYGKIEGTDFYKRMAAYHHAASVSSYARVLQNKFDNYRYDFLRDKNPQLPKLSELLASFFPEGQPKPYEGDLELFDDLLRKQ</sequence>
<evidence type="ECO:0000313" key="1">
    <source>
        <dbReference type="EMBL" id="EAP76497.1"/>
    </source>
</evidence>
<dbReference type="Proteomes" id="UP000005954">
    <property type="component" value="Unassembled WGS sequence"/>
</dbReference>
<reference evidence="1 2" key="1">
    <citation type="submission" date="2005-12" db="EMBL/GenBank/DDBJ databases">
        <authorList>
            <person name="Moran M.A."/>
            <person name="Ferriera S."/>
            <person name="Johnson J."/>
            <person name="Kravitz S."/>
            <person name="Halpern A."/>
            <person name="Remington K."/>
            <person name="Beeson K."/>
            <person name="Tran B."/>
            <person name="Rogers Y.-H."/>
            <person name="Friedman R."/>
            <person name="Venter J.C."/>
        </authorList>
    </citation>
    <scope>NUCLEOTIDE SEQUENCE [LARGE SCALE GENOMIC DNA]</scope>
    <source>
        <strain evidence="2">ATCC BAA-591 / DSM 15170 / ISM</strain>
    </source>
</reference>
<proteinExistence type="predicted"/>
<protein>
    <submittedName>
        <fullName evidence="1">Uncharacterized protein</fullName>
    </submittedName>
</protein>
<comment type="caution">
    <text evidence="1">The sequence shown here is derived from an EMBL/GenBank/DDBJ whole genome shotgun (WGS) entry which is preliminary data.</text>
</comment>
<accession>A3SPV7</accession>